<dbReference type="PANTHER" id="PTHR36118">
    <property type="entry name" value="ION-TRANSLOCATING OXIDOREDUCTASE COMPLEX SUBUNIT G"/>
    <property type="match status" value="1"/>
</dbReference>
<evidence type="ECO:0000256" key="3">
    <source>
        <dbReference type="ARBA" id="ARBA00022630"/>
    </source>
</evidence>
<evidence type="ECO:0000256" key="1">
    <source>
        <dbReference type="ARBA" id="ARBA00022448"/>
    </source>
</evidence>
<evidence type="ECO:0000256" key="6">
    <source>
        <dbReference type="ARBA" id="ARBA00022967"/>
    </source>
</evidence>
<keyword evidence="8 9" id="KW-1133">Transmembrane helix</keyword>
<comment type="cofactor">
    <cofactor evidence="9">
        <name>FMN</name>
        <dbReference type="ChEBI" id="CHEBI:58210"/>
    </cofactor>
</comment>
<reference evidence="12" key="1">
    <citation type="submission" date="2024-05" db="EMBL/GenBank/DDBJ databases">
        <title>Genome Sequences of Four Agar- Degrading Marine Bacteria.</title>
        <authorList>
            <person name="Phillips E.K."/>
            <person name="Shaffer J.C."/>
            <person name="Henson M.W."/>
            <person name="Temperton B."/>
            <person name="Thrash C.J."/>
            <person name="Martin M.O."/>
        </authorList>
    </citation>
    <scope>NUCLEOTIDE SEQUENCE</scope>
    <source>
        <strain evidence="12">EKP203</strain>
    </source>
</reference>
<dbReference type="PROSITE" id="PS51257">
    <property type="entry name" value="PROKAR_LIPOPROTEIN"/>
    <property type="match status" value="1"/>
</dbReference>
<dbReference type="SMART" id="SM00900">
    <property type="entry name" value="FMN_bind"/>
    <property type="match status" value="1"/>
</dbReference>
<dbReference type="EMBL" id="JAUEOZ010000001">
    <property type="protein sequence ID" value="MDN2481708.1"/>
    <property type="molecule type" value="Genomic_DNA"/>
</dbReference>
<accession>A0ABT7Y0Y2</accession>
<gene>
    <name evidence="12" type="primary">rsxG</name>
    <name evidence="9" type="synonym">rnfG</name>
    <name evidence="12" type="ORF">QWJ08_09910</name>
</gene>
<evidence type="ECO:0000256" key="8">
    <source>
        <dbReference type="ARBA" id="ARBA00022989"/>
    </source>
</evidence>
<proteinExistence type="inferred from homology"/>
<evidence type="ECO:0000256" key="5">
    <source>
        <dbReference type="ARBA" id="ARBA00022692"/>
    </source>
</evidence>
<keyword evidence="3 9" id="KW-0285">Flavoprotein</keyword>
<dbReference type="PIRSF" id="PIRSF006091">
    <property type="entry name" value="E_trnsport_RnfG"/>
    <property type="match status" value="1"/>
</dbReference>
<sequence length="211" mass="22722">MLNAIKNNALILVIFACASTGLVAVTNLATKDTIAEQQQKQLLRVLNQVIPTRMHDNNLYQACTLVTDPLLGTNEAQPAYLATLNGQPSAVAIEAVAPDGYNGTIRIVVATDMNGKILGSRVLAHQETPGLGDKIDLRVSEWILAFAGQFVTESNLDDWKVRKDGGKFDQFTGATITPRAVVSAVKNATLYLNQHREALFAQPANCGAAYD</sequence>
<feature type="domain" description="FMN-binding" evidence="11">
    <location>
        <begin position="100"/>
        <end position="192"/>
    </location>
</feature>
<keyword evidence="9" id="KW-0997">Cell inner membrane</keyword>
<dbReference type="InterPro" id="IPR010209">
    <property type="entry name" value="Ion_transpt_RnfG/RsxG"/>
</dbReference>
<comment type="function">
    <text evidence="9">Part of a membrane-bound complex that couples electron transfer with translocation of ions across the membrane.</text>
</comment>
<evidence type="ECO:0000256" key="4">
    <source>
        <dbReference type="ARBA" id="ARBA00022643"/>
    </source>
</evidence>
<evidence type="ECO:0000313" key="12">
    <source>
        <dbReference type="EMBL" id="MDN2481708.1"/>
    </source>
</evidence>
<evidence type="ECO:0000256" key="9">
    <source>
        <dbReference type="HAMAP-Rule" id="MF_00479"/>
    </source>
</evidence>
<evidence type="ECO:0000256" key="10">
    <source>
        <dbReference type="SAM" id="SignalP"/>
    </source>
</evidence>
<evidence type="ECO:0000313" key="13">
    <source>
        <dbReference type="Proteomes" id="UP001169719"/>
    </source>
</evidence>
<keyword evidence="5 9" id="KW-0812">Transmembrane</keyword>
<dbReference type="HAMAP" id="MF_00479">
    <property type="entry name" value="RsxG_RnfG"/>
    <property type="match status" value="1"/>
</dbReference>
<name>A0ABT7Y0Y2_9VIBR</name>
<comment type="caution">
    <text evidence="12">The sequence shown here is derived from an EMBL/GenBank/DDBJ whole genome shotgun (WGS) entry which is preliminary data.</text>
</comment>
<dbReference type="InterPro" id="IPR007329">
    <property type="entry name" value="FMN-bd"/>
</dbReference>
<keyword evidence="1 9" id="KW-0813">Transport</keyword>
<dbReference type="RefSeq" id="WP_289961776.1">
    <property type="nucleotide sequence ID" value="NZ_JAUEOZ010000001.1"/>
</dbReference>
<organism evidence="12 13">
    <name type="scientific">Vibrio agarivorans</name>
    <dbReference type="NCBI Taxonomy" id="153622"/>
    <lineage>
        <taxon>Bacteria</taxon>
        <taxon>Pseudomonadati</taxon>
        <taxon>Pseudomonadota</taxon>
        <taxon>Gammaproteobacteria</taxon>
        <taxon>Vibrionales</taxon>
        <taxon>Vibrionaceae</taxon>
        <taxon>Vibrio</taxon>
    </lineage>
</organism>
<keyword evidence="10" id="KW-0732">Signal</keyword>
<keyword evidence="7 9" id="KW-0249">Electron transport</keyword>
<dbReference type="NCBIfam" id="TIGR01947">
    <property type="entry name" value="rnfG"/>
    <property type="match status" value="1"/>
</dbReference>
<comment type="similarity">
    <text evidence="9">Belongs to the RnfG family.</text>
</comment>
<keyword evidence="13" id="KW-1185">Reference proteome</keyword>
<keyword evidence="9" id="KW-0472">Membrane</keyword>
<feature type="modified residue" description="FMN phosphoryl threonine" evidence="9">
    <location>
        <position position="175"/>
    </location>
</feature>
<evidence type="ECO:0000256" key="2">
    <source>
        <dbReference type="ARBA" id="ARBA00022553"/>
    </source>
</evidence>
<dbReference type="Pfam" id="PF04205">
    <property type="entry name" value="FMN_bind"/>
    <property type="match status" value="1"/>
</dbReference>
<dbReference type="PANTHER" id="PTHR36118:SF1">
    <property type="entry name" value="ION-TRANSLOCATING OXIDOREDUCTASE COMPLEX SUBUNIT G"/>
    <property type="match status" value="1"/>
</dbReference>
<comment type="subcellular location">
    <subcellularLocation>
        <location evidence="9">Cell inner membrane</location>
        <topology evidence="9">Single-pass membrane protein</topology>
    </subcellularLocation>
</comment>
<keyword evidence="6 9" id="KW-1278">Translocase</keyword>
<protein>
    <recommendedName>
        <fullName evidence="9">Ion-translocating oxidoreductase complex subunit G</fullName>
        <ecNumber evidence="9">7.-.-.-</ecNumber>
    </recommendedName>
    <alternativeName>
        <fullName evidence="9">Rnf electron transport complex subunit G</fullName>
    </alternativeName>
</protein>
<feature type="signal peptide" evidence="10">
    <location>
        <begin position="1"/>
        <end position="24"/>
    </location>
</feature>
<dbReference type="NCBIfam" id="NF002519">
    <property type="entry name" value="PRK01908.1"/>
    <property type="match status" value="1"/>
</dbReference>
<dbReference type="Proteomes" id="UP001169719">
    <property type="component" value="Unassembled WGS sequence"/>
</dbReference>
<dbReference type="EC" id="7.-.-.-" evidence="9"/>
<evidence type="ECO:0000259" key="11">
    <source>
        <dbReference type="SMART" id="SM00900"/>
    </source>
</evidence>
<keyword evidence="9" id="KW-1003">Cell membrane</keyword>
<evidence type="ECO:0000256" key="7">
    <source>
        <dbReference type="ARBA" id="ARBA00022982"/>
    </source>
</evidence>
<keyword evidence="4 9" id="KW-0288">FMN</keyword>
<keyword evidence="2 9" id="KW-0597">Phosphoprotein</keyword>
<comment type="subunit">
    <text evidence="9">The complex is composed of six subunits: RnfA, RnfB, RnfC, RnfD, RnfE and RnfG.</text>
</comment>
<feature type="chain" id="PRO_5045841484" description="Ion-translocating oxidoreductase complex subunit G" evidence="10">
    <location>
        <begin position="25"/>
        <end position="211"/>
    </location>
</feature>